<dbReference type="PANTHER" id="PTHR33710">
    <property type="entry name" value="BNAC02G09200D PROTEIN"/>
    <property type="match status" value="1"/>
</dbReference>
<dbReference type="OrthoDB" id="1742302at2759"/>
<evidence type="ECO:0000256" key="1">
    <source>
        <dbReference type="SAM" id="MobiDB-lite"/>
    </source>
</evidence>
<evidence type="ECO:0008006" key="4">
    <source>
        <dbReference type="Google" id="ProtNLM"/>
    </source>
</evidence>
<feature type="region of interest" description="Disordered" evidence="1">
    <location>
        <begin position="691"/>
        <end position="719"/>
    </location>
</feature>
<proteinExistence type="predicted"/>
<name>A0A484KHW6_9ASTE</name>
<evidence type="ECO:0000313" key="2">
    <source>
        <dbReference type="EMBL" id="VFQ61536.1"/>
    </source>
</evidence>
<dbReference type="EMBL" id="OOIL02000171">
    <property type="protein sequence ID" value="VFQ61536.1"/>
    <property type="molecule type" value="Genomic_DNA"/>
</dbReference>
<dbReference type="PANTHER" id="PTHR33710:SF13">
    <property type="entry name" value="ENDONUCLEASE_EXONUCLEASE_PHOSPHATASE FAMILY PROTEIN"/>
    <property type="match status" value="1"/>
</dbReference>
<evidence type="ECO:0000313" key="3">
    <source>
        <dbReference type="Proteomes" id="UP000595140"/>
    </source>
</evidence>
<gene>
    <name evidence="2" type="ORF">CCAM_LOCUS3312</name>
</gene>
<reference evidence="2 3" key="1">
    <citation type="submission" date="2018-04" db="EMBL/GenBank/DDBJ databases">
        <authorList>
            <person name="Vogel A."/>
        </authorList>
    </citation>
    <scope>NUCLEOTIDE SEQUENCE [LARGE SCALE GENOMIC DNA]</scope>
</reference>
<feature type="region of interest" description="Disordered" evidence="1">
    <location>
        <begin position="101"/>
        <end position="124"/>
    </location>
</feature>
<feature type="compositionally biased region" description="Basic and acidic residues" evidence="1">
    <location>
        <begin position="691"/>
        <end position="702"/>
    </location>
</feature>
<accession>A0A484KHW6</accession>
<dbReference type="Proteomes" id="UP000595140">
    <property type="component" value="Unassembled WGS sequence"/>
</dbReference>
<protein>
    <recommendedName>
        <fullName evidence="4">DUF4283 domain-containing protein</fullName>
    </recommendedName>
</protein>
<sequence length="987" mass="113593">MILSCVFVLSIKMLLNENLIMEKYQALYTLASRLGKPLMMDEYTANRDRRDSARVCLELDLSQPPPPKIHIRMGGKDIFVDCTYENRPCYCTTCKKIGHSSTRHTTAQPTEKVPSGKGKEGIPDSNVNKWIKVTSKKPKGTSHVAVKSAHNVTKPGPTIYEWKKKEAMGWFSEDLTRLDRILINHFIQDFYDDIVVNHLSKTSLDHSPLVITCSFDDFSGPKPFRFLDCWTTHEQFLKVVKESWGHDHNHGGMYGLGIKLKRLKKALNQWNKEVFGNIFDNLKMAEDEAQRAQDKYQNDPSPINRSEDNKAKAMLIKATNQEYLFWRQKANLKWLQKVLPKIISKEQTGFQQGKGIDEQIILVKEMVHKIDAKDSYYDDYSANNGPDYYQYHEEPPYDTPSRSFGYSPYQDNCGDYDEPHGDQDDYDEQGPMYDDQLDPLIEEILWTEEKILNLDLALVMECSLFEPPYCRDYSLSREEQIEANRDAIQARERFLKTVQEERQLLQTQKDNEQREYWEHMQKMLVDFKKAMEQQEEMEEIVVLEEDEESETESETESNNVSILEYPQTPSSLYIENKITLAEMIARDVLYGEIDLDEGVCEVYDHVDELIKTLRSFRHTTGPPNYDSDLHAFDVEISCFIQDLVRDPPILPSLIPWELQNFRTNMLGAIKILIDTPPFALNVVSTVIKQNAEAHDHTSKEESTVGSQDGDEVDIGPDAINKHNGRSNIVEKNESHLVEDVANVNKLDPTFQEFYTSAGVVIEDFNVPDIIDKVADADNKLADIPILSDTIKLFDIVTMVKTEHLVSPRATAYAMCYVSYFHHFAARAKMVEDSNNTSLDEPVLEKFEPTTDPLDSNTDEADESIDEKIPCDAELISSIETITEDSEEGHSVIIEPSTESQLIEDFEGHVLAIKANDVYKPRRLTPPPIQDESPPFFLLPPCYRNESKILDFDYKRTEQRWHQNRVKKVEFGIRSAGEPFLTQQKKEE</sequence>
<organism evidence="2 3">
    <name type="scientific">Cuscuta campestris</name>
    <dbReference type="NCBI Taxonomy" id="132261"/>
    <lineage>
        <taxon>Eukaryota</taxon>
        <taxon>Viridiplantae</taxon>
        <taxon>Streptophyta</taxon>
        <taxon>Embryophyta</taxon>
        <taxon>Tracheophyta</taxon>
        <taxon>Spermatophyta</taxon>
        <taxon>Magnoliopsida</taxon>
        <taxon>eudicotyledons</taxon>
        <taxon>Gunneridae</taxon>
        <taxon>Pentapetalae</taxon>
        <taxon>asterids</taxon>
        <taxon>lamiids</taxon>
        <taxon>Solanales</taxon>
        <taxon>Convolvulaceae</taxon>
        <taxon>Cuscuteae</taxon>
        <taxon>Cuscuta</taxon>
        <taxon>Cuscuta subgen. Grammica</taxon>
        <taxon>Cuscuta sect. Cleistogrammica</taxon>
    </lineage>
</organism>
<dbReference type="AlphaFoldDB" id="A0A484KHW6"/>
<keyword evidence="3" id="KW-1185">Reference proteome</keyword>